<evidence type="ECO:0000256" key="3">
    <source>
        <dbReference type="ARBA" id="ARBA00022741"/>
    </source>
</evidence>
<keyword evidence="3" id="KW-0547">Nucleotide-binding</keyword>
<comment type="caution">
    <text evidence="7">The sequence shown here is derived from an EMBL/GenBank/DDBJ whole genome shotgun (WGS) entry which is preliminary data.</text>
</comment>
<dbReference type="Proteomes" id="UP001203423">
    <property type="component" value="Unassembled WGS sequence"/>
</dbReference>
<keyword evidence="2" id="KW-0808">Transferase</keyword>
<keyword evidence="8" id="KW-1185">Reference proteome</keyword>
<evidence type="ECO:0000256" key="2">
    <source>
        <dbReference type="ARBA" id="ARBA00022679"/>
    </source>
</evidence>
<dbReference type="EMBL" id="JAKIKS010000016">
    <property type="protein sequence ID" value="MCL1124030.1"/>
    <property type="molecule type" value="Genomic_DNA"/>
</dbReference>
<dbReference type="Pfam" id="PF00294">
    <property type="entry name" value="PfkB"/>
    <property type="match status" value="1"/>
</dbReference>
<evidence type="ECO:0000256" key="4">
    <source>
        <dbReference type="ARBA" id="ARBA00022777"/>
    </source>
</evidence>
<dbReference type="Gene3D" id="3.40.1190.20">
    <property type="match status" value="1"/>
</dbReference>
<keyword evidence="5" id="KW-0067">ATP-binding</keyword>
<dbReference type="GO" id="GO:0016301">
    <property type="term" value="F:kinase activity"/>
    <property type="evidence" value="ECO:0007669"/>
    <property type="project" value="UniProtKB-KW"/>
</dbReference>
<organism evidence="7 8">
    <name type="scientific">Shewanella surugensis</name>
    <dbReference type="NCBI Taxonomy" id="212020"/>
    <lineage>
        <taxon>Bacteria</taxon>
        <taxon>Pseudomonadati</taxon>
        <taxon>Pseudomonadota</taxon>
        <taxon>Gammaproteobacteria</taxon>
        <taxon>Alteromonadales</taxon>
        <taxon>Shewanellaceae</taxon>
        <taxon>Shewanella</taxon>
    </lineage>
</organism>
<protein>
    <submittedName>
        <fullName evidence="7">PfkB family carbohydrate kinase</fullName>
    </submittedName>
</protein>
<name>A0ABT0L9I7_9GAMM</name>
<comment type="similarity">
    <text evidence="1">Belongs to the carbohydrate kinase PfkB family.</text>
</comment>
<dbReference type="InterPro" id="IPR011611">
    <property type="entry name" value="PfkB_dom"/>
</dbReference>
<evidence type="ECO:0000256" key="5">
    <source>
        <dbReference type="ARBA" id="ARBA00022840"/>
    </source>
</evidence>
<evidence type="ECO:0000313" key="7">
    <source>
        <dbReference type="EMBL" id="MCL1124030.1"/>
    </source>
</evidence>
<dbReference type="SUPFAM" id="SSF53613">
    <property type="entry name" value="Ribokinase-like"/>
    <property type="match status" value="1"/>
</dbReference>
<evidence type="ECO:0000256" key="1">
    <source>
        <dbReference type="ARBA" id="ARBA00010688"/>
    </source>
</evidence>
<feature type="domain" description="Carbohydrate kinase PfkB" evidence="6">
    <location>
        <begin position="1"/>
        <end position="92"/>
    </location>
</feature>
<dbReference type="InterPro" id="IPR050306">
    <property type="entry name" value="PfkB_Carbo_kinase"/>
</dbReference>
<sequence length="106" mass="11260">MTNGSEAVEIITPTFTSKVATPQISAIDTTGAGDSFVVGFWFALIGGRVDTENDMAVVDIQSLDLLSNDTQMRKAVAFAVRCGAKTCMQKDAFPALPLLDEVLSLC</sequence>
<evidence type="ECO:0000259" key="6">
    <source>
        <dbReference type="Pfam" id="PF00294"/>
    </source>
</evidence>
<evidence type="ECO:0000313" key="8">
    <source>
        <dbReference type="Proteomes" id="UP001203423"/>
    </source>
</evidence>
<dbReference type="InterPro" id="IPR029056">
    <property type="entry name" value="Ribokinase-like"/>
</dbReference>
<dbReference type="PANTHER" id="PTHR43085">
    <property type="entry name" value="HEXOKINASE FAMILY MEMBER"/>
    <property type="match status" value="1"/>
</dbReference>
<reference evidence="7 8" key="1">
    <citation type="submission" date="2022-01" db="EMBL/GenBank/DDBJ databases">
        <title>Whole genome-based taxonomy of the Shewanellaceae.</title>
        <authorList>
            <person name="Martin-Rodriguez A.J."/>
        </authorList>
    </citation>
    <scope>NUCLEOTIDE SEQUENCE [LARGE SCALE GENOMIC DNA]</scope>
    <source>
        <strain evidence="7 8">DSM 17177</strain>
    </source>
</reference>
<dbReference type="PANTHER" id="PTHR43085:SF1">
    <property type="entry name" value="PSEUDOURIDINE KINASE-RELATED"/>
    <property type="match status" value="1"/>
</dbReference>
<keyword evidence="4 7" id="KW-0418">Kinase</keyword>
<accession>A0ABT0L9I7</accession>
<gene>
    <name evidence="7" type="ORF">L2764_05950</name>
</gene>
<proteinExistence type="inferred from homology"/>